<sequence length="309" mass="34285">MRTLIILFSLITSFAFGQELTYSETPISVSKWIDGSLLVPNSGSDQLAIIIAGSGPTDRDGNQNFLKTNNLKKLAQELALNGIATFRYDKRIVKQIKMNSVDPNIKFDDFVSDAIDVVHYFKTKQKFKNIYIIGHSQGSLIGMLAAQQDVNGLISLAGAGQSIDAVVIDQVQKTAPMFTEETKRVFDVLRSGKTTTDYPPALASIFDSSVQEFMMSWMKHDPSVIIKKLDLPILIINGTKDLQVSVTEAEALHEASEKSELKLIENMNHVLFIIHGDDQENAKSYNDPNGKVSEELIKDIVAFIKKYAP</sequence>
<dbReference type="RefSeq" id="WP_129015343.1">
    <property type="nucleotide sequence ID" value="NZ_SDDZ01000001.1"/>
</dbReference>
<feature type="domain" description="Serine aminopeptidase S33" evidence="2">
    <location>
        <begin position="70"/>
        <end position="272"/>
    </location>
</feature>
<gene>
    <name evidence="3" type="ORF">ESZ48_00430</name>
</gene>
<organism evidence="3 4">
    <name type="scientific">Gelidibacter gilvus</name>
    <dbReference type="NCBI Taxonomy" id="59602"/>
    <lineage>
        <taxon>Bacteria</taxon>
        <taxon>Pseudomonadati</taxon>
        <taxon>Bacteroidota</taxon>
        <taxon>Flavobacteriia</taxon>
        <taxon>Flavobacteriales</taxon>
        <taxon>Flavobacteriaceae</taxon>
        <taxon>Gelidibacter</taxon>
    </lineage>
</organism>
<evidence type="ECO:0000259" key="2">
    <source>
        <dbReference type="Pfam" id="PF12146"/>
    </source>
</evidence>
<dbReference type="GO" id="GO:0052689">
    <property type="term" value="F:carboxylic ester hydrolase activity"/>
    <property type="evidence" value="ECO:0007669"/>
    <property type="project" value="TreeGrafter"/>
</dbReference>
<feature type="chain" id="PRO_5020898329" evidence="1">
    <location>
        <begin position="18"/>
        <end position="309"/>
    </location>
</feature>
<keyword evidence="1" id="KW-0732">Signal</keyword>
<proteinExistence type="predicted"/>
<comment type="caution">
    <text evidence="3">The sequence shown here is derived from an EMBL/GenBank/DDBJ whole genome shotgun (WGS) entry which is preliminary data.</text>
</comment>
<dbReference type="Pfam" id="PF12146">
    <property type="entry name" value="Hydrolase_4"/>
    <property type="match status" value="1"/>
</dbReference>
<accession>A0A4Q0XM27</accession>
<keyword evidence="4" id="KW-1185">Reference proteome</keyword>
<dbReference type="PANTHER" id="PTHR43265:SF1">
    <property type="entry name" value="ESTERASE ESTD"/>
    <property type="match status" value="1"/>
</dbReference>
<name>A0A4Q0XM27_9FLAO</name>
<dbReference type="OrthoDB" id="9809549at2"/>
<dbReference type="InterPro" id="IPR022742">
    <property type="entry name" value="Hydrolase_4"/>
</dbReference>
<dbReference type="Gene3D" id="3.40.50.1820">
    <property type="entry name" value="alpha/beta hydrolase"/>
    <property type="match status" value="1"/>
</dbReference>
<keyword evidence="3" id="KW-0378">Hydrolase</keyword>
<dbReference type="EMBL" id="SDDZ01000001">
    <property type="protein sequence ID" value="RXJ52206.1"/>
    <property type="molecule type" value="Genomic_DNA"/>
</dbReference>
<dbReference type="SUPFAM" id="SSF53474">
    <property type="entry name" value="alpha/beta-Hydrolases"/>
    <property type="match status" value="1"/>
</dbReference>
<evidence type="ECO:0000313" key="4">
    <source>
        <dbReference type="Proteomes" id="UP000289792"/>
    </source>
</evidence>
<reference evidence="3 4" key="1">
    <citation type="submission" date="2019-01" db="EMBL/GenBank/DDBJ databases">
        <title>Genome sequence of the Antarctic species Gelidibacter gilvus ACAM 158(T).</title>
        <authorList>
            <person name="Bowman J.P."/>
        </authorList>
    </citation>
    <scope>NUCLEOTIDE SEQUENCE [LARGE SCALE GENOMIC DNA]</scope>
    <source>
        <strain evidence="3 4">IC158</strain>
    </source>
</reference>
<dbReference type="InterPro" id="IPR053145">
    <property type="entry name" value="AB_hydrolase_Est10"/>
</dbReference>
<dbReference type="AlphaFoldDB" id="A0A4Q0XM27"/>
<feature type="signal peptide" evidence="1">
    <location>
        <begin position="1"/>
        <end position="17"/>
    </location>
</feature>
<evidence type="ECO:0000313" key="3">
    <source>
        <dbReference type="EMBL" id="RXJ52206.1"/>
    </source>
</evidence>
<dbReference type="PANTHER" id="PTHR43265">
    <property type="entry name" value="ESTERASE ESTD"/>
    <property type="match status" value="1"/>
</dbReference>
<evidence type="ECO:0000256" key="1">
    <source>
        <dbReference type="SAM" id="SignalP"/>
    </source>
</evidence>
<protein>
    <submittedName>
        <fullName evidence="3">Alpha/beta hydrolase</fullName>
    </submittedName>
</protein>
<dbReference type="Proteomes" id="UP000289792">
    <property type="component" value="Unassembled WGS sequence"/>
</dbReference>
<dbReference type="InterPro" id="IPR029058">
    <property type="entry name" value="AB_hydrolase_fold"/>
</dbReference>